<accession>A0ABS2UGE2</accession>
<reference evidence="1 2" key="1">
    <citation type="submission" date="2021-02" db="EMBL/GenBank/DDBJ databases">
        <title>Leptospira ainlahdjerensis sp. nov., Leptospira ainazelensis sp. nov., Leptospira abararensis sp. nov. and Leptospira chreensis sp. nov., four new species isolated from water sources in Algeria.</title>
        <authorList>
            <person name="Amara Korba A."/>
            <person name="Kainiu M."/>
            <person name="Vincent A.T."/>
            <person name="Mariet J.-F."/>
            <person name="Veyrier F.J."/>
            <person name="Goarant C."/>
            <person name="Picardeau M."/>
        </authorList>
    </citation>
    <scope>NUCLEOTIDE SEQUENCE [LARGE SCALE GENOMIC DNA]</scope>
    <source>
        <strain evidence="1 2">201903070</strain>
    </source>
</reference>
<evidence type="ECO:0000313" key="2">
    <source>
        <dbReference type="Proteomes" id="UP000724686"/>
    </source>
</evidence>
<comment type="caution">
    <text evidence="1">The sequence shown here is derived from an EMBL/GenBank/DDBJ whole genome shotgun (WGS) entry which is preliminary data.</text>
</comment>
<sequence length="77" mass="8922">MRELPKQGMAASPLVNFGFNLGNLFEGPSPQLSKWNIHFHYFPYELSEQNVPFLKLRKTDLHAKVANIGINVRYFPF</sequence>
<organism evidence="1 2">
    <name type="scientific">Leptospira ainlahdjerensis</name>
    <dbReference type="NCBI Taxonomy" id="2810033"/>
    <lineage>
        <taxon>Bacteria</taxon>
        <taxon>Pseudomonadati</taxon>
        <taxon>Spirochaetota</taxon>
        <taxon>Spirochaetia</taxon>
        <taxon>Leptospirales</taxon>
        <taxon>Leptospiraceae</taxon>
        <taxon>Leptospira</taxon>
    </lineage>
</organism>
<protein>
    <submittedName>
        <fullName evidence="1">Uncharacterized protein</fullName>
    </submittedName>
</protein>
<gene>
    <name evidence="1" type="ORF">JWG45_18910</name>
</gene>
<name>A0ABS2UGE2_9LEPT</name>
<dbReference type="RefSeq" id="WP_205281176.1">
    <property type="nucleotide sequence ID" value="NZ_JAFFPU010000075.1"/>
</dbReference>
<dbReference type="EMBL" id="JAFFPU010000075">
    <property type="protein sequence ID" value="MBM9579219.1"/>
    <property type="molecule type" value="Genomic_DNA"/>
</dbReference>
<proteinExistence type="predicted"/>
<keyword evidence="2" id="KW-1185">Reference proteome</keyword>
<evidence type="ECO:0000313" key="1">
    <source>
        <dbReference type="EMBL" id="MBM9579219.1"/>
    </source>
</evidence>
<dbReference type="Proteomes" id="UP000724686">
    <property type="component" value="Unassembled WGS sequence"/>
</dbReference>